<organism evidence="3 4">
    <name type="scientific">Trueperella bialowiezensis</name>
    <dbReference type="NCBI Taxonomy" id="312285"/>
    <lineage>
        <taxon>Bacteria</taxon>
        <taxon>Bacillati</taxon>
        <taxon>Actinomycetota</taxon>
        <taxon>Actinomycetes</taxon>
        <taxon>Actinomycetales</taxon>
        <taxon>Actinomycetaceae</taxon>
        <taxon>Trueperella</taxon>
    </lineage>
</organism>
<sequence length="303" mass="34164">MRTHPYADKYPMLPDDELAELAESIRANGLRQPIVTDREGRILDGRNRYRACELAGVQPDYVVYDGEDLAEYVIDCNTSRRHMSTGARAMATALVLAEDGRRRNGRWTRGSIDITGSGNSSQWRQRLTEAGVVLDYTPHLANNIITGTLALDAAYREANQAKQSAEAAKIAARNQARAQREAEQAEAERQTRLLNELTEAAATQFLAYIDSGEMTIPTAHAAWTEATRKQREEQQQLDHSYRTTMRAIHTALTTFQGGADYATTIYTKVYPHEHRLMDPHEHLTIPLINTAIDYLTRLKEHLQ</sequence>
<dbReference type="AlphaFoldDB" id="A0A3S5EW21"/>
<evidence type="ECO:0000313" key="3">
    <source>
        <dbReference type="EMBL" id="VEI13250.1"/>
    </source>
</evidence>
<name>A0A3S5EW21_9ACTO</name>
<dbReference type="InterPro" id="IPR003115">
    <property type="entry name" value="ParB_N"/>
</dbReference>
<dbReference type="Gene3D" id="3.90.1530.30">
    <property type="match status" value="1"/>
</dbReference>
<proteinExistence type="predicted"/>
<dbReference type="Proteomes" id="UP000269542">
    <property type="component" value="Chromosome"/>
</dbReference>
<reference evidence="3 4" key="1">
    <citation type="submission" date="2018-12" db="EMBL/GenBank/DDBJ databases">
        <authorList>
            <consortium name="Pathogen Informatics"/>
        </authorList>
    </citation>
    <scope>NUCLEOTIDE SEQUENCE [LARGE SCALE GENOMIC DNA]</scope>
    <source>
        <strain evidence="3 4">NCTC13354</strain>
    </source>
</reference>
<gene>
    <name evidence="3" type="ORF">NCTC13354_00961</name>
</gene>
<dbReference type="OrthoDB" id="4295534at2"/>
<dbReference type="RefSeq" id="WP_126416387.1">
    <property type="nucleotide sequence ID" value="NZ_LR134476.1"/>
</dbReference>
<accession>A0A3S5EW21</accession>
<keyword evidence="4" id="KW-1185">Reference proteome</keyword>
<dbReference type="Pfam" id="PF02195">
    <property type="entry name" value="ParB_N"/>
    <property type="match status" value="1"/>
</dbReference>
<dbReference type="InterPro" id="IPR036086">
    <property type="entry name" value="ParB/Sulfiredoxin_sf"/>
</dbReference>
<dbReference type="SUPFAM" id="SSF110849">
    <property type="entry name" value="ParB/Sulfiredoxin"/>
    <property type="match status" value="1"/>
</dbReference>
<evidence type="ECO:0000256" key="1">
    <source>
        <dbReference type="SAM" id="Coils"/>
    </source>
</evidence>
<feature type="coiled-coil region" evidence="1">
    <location>
        <begin position="151"/>
        <end position="200"/>
    </location>
</feature>
<protein>
    <submittedName>
        <fullName evidence="3">ParB/RepB/Spo0J family partition protein</fullName>
    </submittedName>
</protein>
<dbReference type="EMBL" id="LR134476">
    <property type="protein sequence ID" value="VEI13250.1"/>
    <property type="molecule type" value="Genomic_DNA"/>
</dbReference>
<evidence type="ECO:0000259" key="2">
    <source>
        <dbReference type="Pfam" id="PF02195"/>
    </source>
</evidence>
<keyword evidence="1" id="KW-0175">Coiled coil</keyword>
<dbReference type="KEGG" id="tbw:NCTC13354_00961"/>
<feature type="domain" description="ParB-like N-terminal" evidence="2">
    <location>
        <begin position="14"/>
        <end position="58"/>
    </location>
</feature>
<evidence type="ECO:0000313" key="4">
    <source>
        <dbReference type="Proteomes" id="UP000269542"/>
    </source>
</evidence>